<dbReference type="AlphaFoldDB" id="A0AAT9LDI4"/>
<evidence type="ECO:0000313" key="1">
    <source>
        <dbReference type="EMBL" id="QUL99043.1"/>
    </source>
</evidence>
<dbReference type="InterPro" id="IPR007546">
    <property type="entry name" value="DUF503"/>
</dbReference>
<dbReference type="PANTHER" id="PTHR36441:SF1">
    <property type="entry name" value="DUF503 DOMAIN-CONTAINING PROTEIN"/>
    <property type="match status" value="1"/>
</dbReference>
<dbReference type="EMBL" id="CP062796">
    <property type="protein sequence ID" value="QUL99043.1"/>
    <property type="molecule type" value="Genomic_DNA"/>
</dbReference>
<dbReference type="InterPro" id="IPR036746">
    <property type="entry name" value="TT1725-like_sf"/>
</dbReference>
<proteinExistence type="predicted"/>
<dbReference type="Pfam" id="PF04456">
    <property type="entry name" value="DUF503"/>
    <property type="match status" value="1"/>
</dbReference>
<accession>A0AAT9LDI4</accession>
<sequence>MVVGKCLLDIRLYGVRSLKDKRRVIQSLLSRLQQKFGVSCAEVGENDTWGRALVGMAFVTNERRHAEEVMRSAVLWVEGNIDGEILNAQVDIIT</sequence>
<dbReference type="SUPFAM" id="SSF103007">
    <property type="entry name" value="Hypothetical protein TT1725"/>
    <property type="match status" value="1"/>
</dbReference>
<dbReference type="KEGG" id="fcz:IMF26_02955"/>
<protein>
    <submittedName>
        <fullName evidence="1">DUF503 domain-containing protein</fullName>
    </submittedName>
</protein>
<dbReference type="Gene3D" id="3.30.70.1120">
    <property type="entry name" value="TT1725-like"/>
    <property type="match status" value="1"/>
</dbReference>
<organism evidence="1">
    <name type="scientific">Candidatus Fermentithermobacillus carboniphilus</name>
    <dbReference type="NCBI Taxonomy" id="3085328"/>
    <lineage>
        <taxon>Bacteria</taxon>
        <taxon>Bacillati</taxon>
        <taxon>Bacillota</taxon>
        <taxon>Candidatus Fermentithermobacillia</taxon>
        <taxon>Candidatus Fermentithermobacillales</taxon>
        <taxon>Candidatus Fermentithermobacillaceae</taxon>
        <taxon>Candidatus Fermentithermobacillus</taxon>
    </lineage>
</organism>
<name>A0AAT9LDI4_9FIRM</name>
<reference evidence="1" key="2">
    <citation type="journal article" date="2023" name="Biology">
        <title>Prokaryotic Life Associated with Coal-Fire Gas Vents Revealed by Metagenomics.</title>
        <authorList>
            <person name="Kadnikov V.V."/>
            <person name="Mardanov A.V."/>
            <person name="Beletsky A.V."/>
            <person name="Karnachuk O.V."/>
            <person name="Ravin N.V."/>
        </authorList>
    </citation>
    <scope>NUCLEOTIDE SEQUENCE</scope>
    <source>
        <strain evidence="1">Bu02</strain>
    </source>
</reference>
<reference evidence="1" key="1">
    <citation type="submission" date="2020-10" db="EMBL/GenBank/DDBJ databases">
        <authorList>
            <person name="Kadnikov V."/>
            <person name="Beletsky A.V."/>
            <person name="Mardanov A.V."/>
            <person name="Karnachuk O.V."/>
            <person name="Ravin N.V."/>
        </authorList>
    </citation>
    <scope>NUCLEOTIDE SEQUENCE</scope>
    <source>
        <strain evidence="1">Bu02</strain>
    </source>
</reference>
<gene>
    <name evidence="1" type="ORF">IMF26_02955</name>
</gene>
<dbReference type="PANTHER" id="PTHR36441">
    <property type="entry name" value="HYPOTHETICAL CYTOSOLIC PROTEIN"/>
    <property type="match status" value="1"/>
</dbReference>